<keyword evidence="1" id="KW-0812">Transmembrane</keyword>
<sequence>MRYNIYNEINVRRVKFIHSKWIGYFPLSFDCNTFAALEILYTVFKNDRE</sequence>
<name>A0A411KX40_ECOLX</name>
<organism evidence="2">
    <name type="scientific">Escherichia coli</name>
    <dbReference type="NCBI Taxonomy" id="562"/>
    <lineage>
        <taxon>Bacteria</taxon>
        <taxon>Pseudomonadati</taxon>
        <taxon>Pseudomonadota</taxon>
        <taxon>Gammaproteobacteria</taxon>
        <taxon>Enterobacterales</taxon>
        <taxon>Enterobacteriaceae</taxon>
        <taxon>Escherichia</taxon>
    </lineage>
</organism>
<keyword evidence="1" id="KW-0472">Membrane</keyword>
<feature type="transmembrane region" description="Helical" evidence="1">
    <location>
        <begin position="21"/>
        <end position="44"/>
    </location>
</feature>
<keyword evidence="2" id="KW-0614">Plasmid</keyword>
<dbReference type="EMBL" id="MK416152">
    <property type="protein sequence ID" value="QBC89063.1"/>
    <property type="molecule type" value="Genomic_DNA"/>
</dbReference>
<dbReference type="AlphaFoldDB" id="A0A411KX40"/>
<geneLocation type="plasmid" evidence="2">
    <name>pHNBS17e</name>
</geneLocation>
<proteinExistence type="predicted"/>
<evidence type="ECO:0000313" key="2">
    <source>
        <dbReference type="EMBL" id="QBC89063.1"/>
    </source>
</evidence>
<reference evidence="2" key="1">
    <citation type="submission" date="2019-01" db="EMBL/GenBank/DDBJ databases">
        <title>Complete sequence of plasmid pHNBS17e.</title>
        <authorList>
            <person name="Liu J.H."/>
            <person name="Huang X.Y."/>
            <person name="Lv L.C."/>
        </authorList>
    </citation>
    <scope>NUCLEOTIDE SEQUENCE</scope>
    <source>
        <strain evidence="2">6BS17eCTX</strain>
        <plasmid evidence="2">pHNBS17e</plasmid>
    </source>
</reference>
<evidence type="ECO:0000256" key="1">
    <source>
        <dbReference type="SAM" id="Phobius"/>
    </source>
</evidence>
<keyword evidence="1" id="KW-1133">Transmembrane helix</keyword>
<accession>A0A411KX40</accession>
<protein>
    <submittedName>
        <fullName evidence="2">Uncharacterized protein</fullName>
    </submittedName>
</protein>